<dbReference type="AlphaFoldDB" id="K0J3I0"/>
<reference evidence="2 3" key="1">
    <citation type="submission" date="2011-01" db="EMBL/GenBank/DDBJ databases">
        <title>Whole genome sequence of Amphibacillus xylinus NBRC 15112.</title>
        <authorList>
            <person name="Nakazawa H."/>
            <person name="Katano Y."/>
            <person name="Nakamura S."/>
            <person name="Sasagawa M."/>
            <person name="Fukada J."/>
            <person name="Arai T."/>
            <person name="Sasakura N."/>
            <person name="Mochizuki D."/>
            <person name="Hosoyama A."/>
            <person name="Harada K."/>
            <person name="Horikawa H."/>
            <person name="Kato Y."/>
            <person name="Harada T."/>
            <person name="Sasaki K."/>
            <person name="Sekiguchi M."/>
            <person name="Hodoyama M."/>
            <person name="Nishiko R."/>
            <person name="Narita H."/>
            <person name="Hanamaki A."/>
            <person name="Hata C."/>
            <person name="Konno Y."/>
            <person name="Niimura Y."/>
            <person name="Yamazaki S."/>
            <person name="Fujita N."/>
        </authorList>
    </citation>
    <scope>NUCLEOTIDE SEQUENCE [LARGE SCALE GENOMIC DNA]</scope>
    <source>
        <strain evidence="3">ATCC 51415 / DSM 6626 / JCM 7361 / LMG 17667 / NBRC 15112 / Ep01</strain>
    </source>
</reference>
<evidence type="ECO:0000313" key="2">
    <source>
        <dbReference type="EMBL" id="BAM47687.1"/>
    </source>
</evidence>
<dbReference type="EMBL" id="AP012050">
    <property type="protein sequence ID" value="BAM47687.1"/>
    <property type="molecule type" value="Genomic_DNA"/>
</dbReference>
<keyword evidence="1" id="KW-1133">Transmembrane helix</keyword>
<proteinExistence type="predicted"/>
<organism evidence="2 3">
    <name type="scientific">Amphibacillus xylanus (strain ATCC 51415 / DSM 6626 / JCM 7361 / LMG 17667 / NBRC 15112 / Ep01)</name>
    <dbReference type="NCBI Taxonomy" id="698758"/>
    <lineage>
        <taxon>Bacteria</taxon>
        <taxon>Bacillati</taxon>
        <taxon>Bacillota</taxon>
        <taxon>Bacilli</taxon>
        <taxon>Bacillales</taxon>
        <taxon>Bacillaceae</taxon>
        <taxon>Amphibacillus</taxon>
    </lineage>
</organism>
<keyword evidence="1" id="KW-0472">Membrane</keyword>
<keyword evidence="1" id="KW-0812">Transmembrane</keyword>
<dbReference type="KEGG" id="axl:AXY_15550"/>
<evidence type="ECO:0000256" key="1">
    <source>
        <dbReference type="SAM" id="Phobius"/>
    </source>
</evidence>
<dbReference type="eggNOG" id="ENOG502ZM02">
    <property type="taxonomic scope" value="Bacteria"/>
</dbReference>
<keyword evidence="3" id="KW-1185">Reference proteome</keyword>
<accession>K0J3I0</accession>
<dbReference type="RefSeq" id="WP_015010285.1">
    <property type="nucleotide sequence ID" value="NC_018704.1"/>
</dbReference>
<dbReference type="Proteomes" id="UP000006294">
    <property type="component" value="Chromosome"/>
</dbReference>
<gene>
    <name evidence="2" type="ordered locus">AXY_15550</name>
</gene>
<dbReference type="OrthoDB" id="2943673at2"/>
<protein>
    <submittedName>
        <fullName evidence="2">Uncharacterized protein</fullName>
    </submittedName>
</protein>
<evidence type="ECO:0000313" key="3">
    <source>
        <dbReference type="Proteomes" id="UP000006294"/>
    </source>
</evidence>
<feature type="transmembrane region" description="Helical" evidence="1">
    <location>
        <begin position="167"/>
        <end position="189"/>
    </location>
</feature>
<dbReference type="HOGENOM" id="CLU_1393771_0_0_9"/>
<sequence>MRKLCYIILFSIFLLSIMITSKTVSARSWVELEPQEVLDRAEVIVTGKYDFTGEPKLGESSFIGYEFNVNNVYRGDISDQTIIVGIDQNDSGWAEGFQSEGGEFLLFLESSEEVEFLVPVDGPNGMVELSNGKVNAISEEKSEFYNDFLIAHSEKTTENDSNSQINISHVVLSVSVGILIGVAATSLFYRYKGKK</sequence>
<name>K0J3I0_AMPXN</name>